<evidence type="ECO:0000313" key="3">
    <source>
        <dbReference type="Proteomes" id="UP000801492"/>
    </source>
</evidence>
<name>A0A8K0C4Z0_IGNLU</name>
<feature type="compositionally biased region" description="Polar residues" evidence="1">
    <location>
        <begin position="258"/>
        <end position="281"/>
    </location>
</feature>
<comment type="caution">
    <text evidence="2">The sequence shown here is derived from an EMBL/GenBank/DDBJ whole genome shotgun (WGS) entry which is preliminary data.</text>
</comment>
<organism evidence="2 3">
    <name type="scientific">Ignelater luminosus</name>
    <name type="common">Cucubano</name>
    <name type="synonym">Pyrophorus luminosus</name>
    <dbReference type="NCBI Taxonomy" id="2038154"/>
    <lineage>
        <taxon>Eukaryota</taxon>
        <taxon>Metazoa</taxon>
        <taxon>Ecdysozoa</taxon>
        <taxon>Arthropoda</taxon>
        <taxon>Hexapoda</taxon>
        <taxon>Insecta</taxon>
        <taxon>Pterygota</taxon>
        <taxon>Neoptera</taxon>
        <taxon>Endopterygota</taxon>
        <taxon>Coleoptera</taxon>
        <taxon>Polyphaga</taxon>
        <taxon>Elateriformia</taxon>
        <taxon>Elateroidea</taxon>
        <taxon>Elateridae</taxon>
        <taxon>Agrypninae</taxon>
        <taxon>Pyrophorini</taxon>
        <taxon>Ignelater</taxon>
    </lineage>
</organism>
<keyword evidence="3" id="KW-1185">Reference proteome</keyword>
<dbReference type="SUPFAM" id="SSF57903">
    <property type="entry name" value="FYVE/PHD zinc finger"/>
    <property type="match status" value="1"/>
</dbReference>
<dbReference type="AlphaFoldDB" id="A0A8K0C4Z0"/>
<proteinExistence type="predicted"/>
<feature type="region of interest" description="Disordered" evidence="1">
    <location>
        <begin position="256"/>
        <end position="281"/>
    </location>
</feature>
<accession>A0A8K0C4Z0</accession>
<dbReference type="CDD" id="cd15517">
    <property type="entry name" value="PHD_TCF19_like"/>
    <property type="match status" value="1"/>
</dbReference>
<evidence type="ECO:0008006" key="4">
    <source>
        <dbReference type="Google" id="ProtNLM"/>
    </source>
</evidence>
<sequence>MEAALKAVTLGESIRKSADRFDIRFRNVFNEDEEKVIEEHVILLSKLYFGLTLIELRRLAFEFAETNNIKNNFCRDTRLARKDWLYGFLKRHPKISLRKPEASANRVMAFNKEEVQHFYSNLEQVVSKYKISAIRLYNVDETGITTAQTPSRALGLKRVKQLGASTNWKRGKNVTEKNVTSAMERWTTWSNISLLQKWMDDHQTVYSVAKTFCHSRERICGEPRATCDGQSFQSQFSPIISEPTIQISVASNDEHAATSANLTSPIPATPPHTSDTNPSKHPTTNIASLVIAKMVTFLTTNPITTFSSAVVETNTTKEVCPVCNGFGRDNELWFRCVLCSGWTHTDCSGQDTSNNSMCDFCLN</sequence>
<dbReference type="InterPro" id="IPR011011">
    <property type="entry name" value="Znf_FYVE_PHD"/>
</dbReference>
<reference evidence="2" key="1">
    <citation type="submission" date="2019-08" db="EMBL/GenBank/DDBJ databases">
        <title>The genome of the North American firefly Photinus pyralis.</title>
        <authorList>
            <consortium name="Photinus pyralis genome working group"/>
            <person name="Fallon T.R."/>
            <person name="Sander Lower S.E."/>
            <person name="Weng J.-K."/>
        </authorList>
    </citation>
    <scope>NUCLEOTIDE SEQUENCE</scope>
    <source>
        <strain evidence="2">TRF0915ILg1</strain>
        <tissue evidence="2">Whole body</tissue>
    </source>
</reference>
<dbReference type="OrthoDB" id="6774180at2759"/>
<dbReference type="EMBL" id="VTPC01090988">
    <property type="protein sequence ID" value="KAF2880299.1"/>
    <property type="molecule type" value="Genomic_DNA"/>
</dbReference>
<gene>
    <name evidence="2" type="ORF">ILUMI_25876</name>
</gene>
<evidence type="ECO:0000256" key="1">
    <source>
        <dbReference type="SAM" id="MobiDB-lite"/>
    </source>
</evidence>
<protein>
    <recommendedName>
        <fullName evidence="4">HTH CENPB-type domain-containing protein</fullName>
    </recommendedName>
</protein>
<dbReference type="Proteomes" id="UP000801492">
    <property type="component" value="Unassembled WGS sequence"/>
</dbReference>
<evidence type="ECO:0000313" key="2">
    <source>
        <dbReference type="EMBL" id="KAF2880299.1"/>
    </source>
</evidence>